<keyword evidence="3" id="KW-1185">Reference proteome</keyword>
<sequence>MKAILERLDDIEAADLTVANMTDMPEEQGVYALYLKDPQRLVYIGKTDSEAGLKHRLTRHARKLIGRKNITAADVQFKAIRLYVFTAMDLEYALIQYHGGVSQVAWNNSGFGSNDPGKERDTTSYKPDHWDTQYPIDLDHVFVQFDPGDYSVDEVMGRLKTELPFLLRYQRPGRSRNSFHEDFERAKVTVAHRGATTRELLQLCMRALPHGWHATALPSHIIAYKDDRRRFPSGEEIARS</sequence>
<protein>
    <submittedName>
        <fullName evidence="2">GIY-YIG nuclease family protein</fullName>
    </submittedName>
</protein>
<evidence type="ECO:0000313" key="3">
    <source>
        <dbReference type="Proteomes" id="UP000306602"/>
    </source>
</evidence>
<dbReference type="CDD" id="cd00719">
    <property type="entry name" value="GIY-YIG_SF"/>
    <property type="match status" value="1"/>
</dbReference>
<gene>
    <name evidence="2" type="ORF">E4Z66_11545</name>
</gene>
<dbReference type="Proteomes" id="UP000306602">
    <property type="component" value="Unassembled WGS sequence"/>
</dbReference>
<dbReference type="AlphaFoldDB" id="A0A4S4NAL6"/>
<reference evidence="2 3" key="1">
    <citation type="submission" date="2019-04" db="EMBL/GenBank/DDBJ databases">
        <title>Shimia ponticola sp. nov., isolated from seawater.</title>
        <authorList>
            <person name="Kim Y.-O."/>
            <person name="Yoon J.-H."/>
        </authorList>
    </citation>
    <scope>NUCLEOTIDE SEQUENCE [LARGE SCALE GENOMIC DNA]</scope>
    <source>
        <strain evidence="2 3">MYP11</strain>
    </source>
</reference>
<organism evidence="2 3">
    <name type="scientific">Aliishimia ponticola</name>
    <dbReference type="NCBI Taxonomy" id="2499833"/>
    <lineage>
        <taxon>Bacteria</taxon>
        <taxon>Pseudomonadati</taxon>
        <taxon>Pseudomonadota</taxon>
        <taxon>Alphaproteobacteria</taxon>
        <taxon>Rhodobacterales</taxon>
        <taxon>Paracoccaceae</taxon>
        <taxon>Aliishimia</taxon>
    </lineage>
</organism>
<dbReference type="PROSITE" id="PS50164">
    <property type="entry name" value="GIY_YIG"/>
    <property type="match status" value="1"/>
</dbReference>
<dbReference type="InterPro" id="IPR000305">
    <property type="entry name" value="GIY-YIG_endonuc"/>
</dbReference>
<evidence type="ECO:0000313" key="2">
    <source>
        <dbReference type="EMBL" id="THH35715.1"/>
    </source>
</evidence>
<evidence type="ECO:0000259" key="1">
    <source>
        <dbReference type="PROSITE" id="PS50164"/>
    </source>
</evidence>
<feature type="domain" description="GIY-YIG" evidence="1">
    <location>
        <begin position="26"/>
        <end position="108"/>
    </location>
</feature>
<dbReference type="EMBL" id="SRKY01000003">
    <property type="protein sequence ID" value="THH35715.1"/>
    <property type="molecule type" value="Genomic_DNA"/>
</dbReference>
<name>A0A4S4NAL6_9RHOB</name>
<dbReference type="RefSeq" id="WP_168797786.1">
    <property type="nucleotide sequence ID" value="NZ_SRKY01000003.1"/>
</dbReference>
<proteinExistence type="predicted"/>
<accession>A0A4S4NAL6</accession>
<comment type="caution">
    <text evidence="2">The sequence shown here is derived from an EMBL/GenBank/DDBJ whole genome shotgun (WGS) entry which is preliminary data.</text>
</comment>